<reference evidence="1 2" key="1">
    <citation type="journal article" date="2021" name="Commun. Biol.">
        <title>The genome of Shorea leprosula (Dipterocarpaceae) highlights the ecological relevance of drought in aseasonal tropical rainforests.</title>
        <authorList>
            <person name="Ng K.K.S."/>
            <person name="Kobayashi M.J."/>
            <person name="Fawcett J.A."/>
            <person name="Hatakeyama M."/>
            <person name="Paape T."/>
            <person name="Ng C.H."/>
            <person name="Ang C.C."/>
            <person name="Tnah L.H."/>
            <person name="Lee C.T."/>
            <person name="Nishiyama T."/>
            <person name="Sese J."/>
            <person name="O'Brien M.J."/>
            <person name="Copetti D."/>
            <person name="Mohd Noor M.I."/>
            <person name="Ong R.C."/>
            <person name="Putra M."/>
            <person name="Sireger I.Z."/>
            <person name="Indrioko S."/>
            <person name="Kosugi Y."/>
            <person name="Izuno A."/>
            <person name="Isagi Y."/>
            <person name="Lee S.L."/>
            <person name="Shimizu K.K."/>
        </authorList>
    </citation>
    <scope>NUCLEOTIDE SEQUENCE [LARGE SCALE GENOMIC DNA]</scope>
    <source>
        <strain evidence="1">214</strain>
    </source>
</reference>
<comment type="caution">
    <text evidence="1">The sequence shown here is derived from an EMBL/GenBank/DDBJ whole genome shotgun (WGS) entry which is preliminary data.</text>
</comment>
<sequence>MCMGLNPSLFNSLVNSGFSLVISITKPSCPDAEAICKGLPMENKLTVWRIKGFSRSNSCKSSMLPI</sequence>
<dbReference type="Proteomes" id="UP001054252">
    <property type="component" value="Unassembled WGS sequence"/>
</dbReference>
<keyword evidence="2" id="KW-1185">Reference proteome</keyword>
<evidence type="ECO:0000313" key="2">
    <source>
        <dbReference type="Proteomes" id="UP001054252"/>
    </source>
</evidence>
<accession>A0AAV5M902</accession>
<evidence type="ECO:0000313" key="1">
    <source>
        <dbReference type="EMBL" id="GKV45504.1"/>
    </source>
</evidence>
<gene>
    <name evidence="1" type="ORF">SLEP1_g52576</name>
</gene>
<dbReference type="EMBL" id="BPVZ01000195">
    <property type="protein sequence ID" value="GKV45504.1"/>
    <property type="molecule type" value="Genomic_DNA"/>
</dbReference>
<dbReference type="AlphaFoldDB" id="A0AAV5M902"/>
<organism evidence="1 2">
    <name type="scientific">Rubroshorea leprosula</name>
    <dbReference type="NCBI Taxonomy" id="152421"/>
    <lineage>
        <taxon>Eukaryota</taxon>
        <taxon>Viridiplantae</taxon>
        <taxon>Streptophyta</taxon>
        <taxon>Embryophyta</taxon>
        <taxon>Tracheophyta</taxon>
        <taxon>Spermatophyta</taxon>
        <taxon>Magnoliopsida</taxon>
        <taxon>eudicotyledons</taxon>
        <taxon>Gunneridae</taxon>
        <taxon>Pentapetalae</taxon>
        <taxon>rosids</taxon>
        <taxon>malvids</taxon>
        <taxon>Malvales</taxon>
        <taxon>Dipterocarpaceae</taxon>
        <taxon>Rubroshorea</taxon>
    </lineage>
</organism>
<proteinExistence type="predicted"/>
<name>A0AAV5M902_9ROSI</name>
<protein>
    <submittedName>
        <fullName evidence="1">Uncharacterized protein</fullName>
    </submittedName>
</protein>